<dbReference type="Proteomes" id="UP001501094">
    <property type="component" value="Unassembled WGS sequence"/>
</dbReference>
<sequence length="95" mass="10558">MSQEPAPELHHQLHHDDVTVELLRDTAEVHAVRGEVRPVIDALVAALKQDPLGDDDTAHRLADALESPRTRSARAARARLARDLSNDLSDEVRTR</sequence>
<name>A0ABP4ZN49_9MICO</name>
<proteinExistence type="predicted"/>
<evidence type="ECO:0000313" key="3">
    <source>
        <dbReference type="Proteomes" id="UP001501094"/>
    </source>
</evidence>
<evidence type="ECO:0000313" key="2">
    <source>
        <dbReference type="EMBL" id="GAA1863547.1"/>
    </source>
</evidence>
<dbReference type="EMBL" id="BAAANL010000004">
    <property type="protein sequence ID" value="GAA1863547.1"/>
    <property type="molecule type" value="Genomic_DNA"/>
</dbReference>
<feature type="region of interest" description="Disordered" evidence="1">
    <location>
        <begin position="62"/>
        <end position="95"/>
    </location>
</feature>
<protein>
    <submittedName>
        <fullName evidence="2">Uncharacterized protein</fullName>
    </submittedName>
</protein>
<feature type="compositionally biased region" description="Basic and acidic residues" evidence="1">
    <location>
        <begin position="80"/>
        <end position="95"/>
    </location>
</feature>
<evidence type="ECO:0000256" key="1">
    <source>
        <dbReference type="SAM" id="MobiDB-lite"/>
    </source>
</evidence>
<keyword evidence="3" id="KW-1185">Reference proteome</keyword>
<gene>
    <name evidence="2" type="ORF">GCM10009751_21840</name>
</gene>
<dbReference type="RefSeq" id="WP_344102591.1">
    <property type="nucleotide sequence ID" value="NZ_BAAANL010000004.1"/>
</dbReference>
<reference evidence="3" key="1">
    <citation type="journal article" date="2019" name="Int. J. Syst. Evol. Microbiol.">
        <title>The Global Catalogue of Microorganisms (GCM) 10K type strain sequencing project: providing services to taxonomists for standard genome sequencing and annotation.</title>
        <authorList>
            <consortium name="The Broad Institute Genomics Platform"/>
            <consortium name="The Broad Institute Genome Sequencing Center for Infectious Disease"/>
            <person name="Wu L."/>
            <person name="Ma J."/>
        </authorList>
    </citation>
    <scope>NUCLEOTIDE SEQUENCE [LARGE SCALE GENOMIC DNA]</scope>
    <source>
        <strain evidence="3">JCM 14326</strain>
    </source>
</reference>
<accession>A0ABP4ZN49</accession>
<organism evidence="2 3">
    <name type="scientific">Myceligenerans crystallogenes</name>
    <dbReference type="NCBI Taxonomy" id="316335"/>
    <lineage>
        <taxon>Bacteria</taxon>
        <taxon>Bacillati</taxon>
        <taxon>Actinomycetota</taxon>
        <taxon>Actinomycetes</taxon>
        <taxon>Micrococcales</taxon>
        <taxon>Promicromonosporaceae</taxon>
        <taxon>Myceligenerans</taxon>
    </lineage>
</organism>
<comment type="caution">
    <text evidence="2">The sequence shown here is derived from an EMBL/GenBank/DDBJ whole genome shotgun (WGS) entry which is preliminary data.</text>
</comment>